<evidence type="ECO:0000313" key="3">
    <source>
        <dbReference type="EMBL" id="MDR6842115.1"/>
    </source>
</evidence>
<feature type="region of interest" description="Disordered" evidence="1">
    <location>
        <begin position="92"/>
        <end position="121"/>
    </location>
</feature>
<protein>
    <recommendedName>
        <fullName evidence="5">DUF3617 family protein</fullName>
    </recommendedName>
</protein>
<evidence type="ECO:0000313" key="4">
    <source>
        <dbReference type="Proteomes" id="UP001254759"/>
    </source>
</evidence>
<dbReference type="RefSeq" id="WP_310093544.1">
    <property type="nucleotide sequence ID" value="NZ_JAVDTT010000002.1"/>
</dbReference>
<feature type="compositionally biased region" description="Polar residues" evidence="1">
    <location>
        <begin position="98"/>
        <end position="119"/>
    </location>
</feature>
<organism evidence="3 4">
    <name type="scientific">Pseudoxanthomonas sacheonensis</name>
    <dbReference type="NCBI Taxonomy" id="443615"/>
    <lineage>
        <taxon>Bacteria</taxon>
        <taxon>Pseudomonadati</taxon>
        <taxon>Pseudomonadota</taxon>
        <taxon>Gammaproteobacteria</taxon>
        <taxon>Lysobacterales</taxon>
        <taxon>Lysobacteraceae</taxon>
        <taxon>Pseudoxanthomonas</taxon>
    </lineage>
</organism>
<name>A0ABU1RUX6_9GAMM</name>
<feature type="signal peptide" evidence="2">
    <location>
        <begin position="1"/>
        <end position="22"/>
    </location>
</feature>
<comment type="caution">
    <text evidence="3">The sequence shown here is derived from an EMBL/GenBank/DDBJ whole genome shotgun (WGS) entry which is preliminary data.</text>
</comment>
<gene>
    <name evidence="3" type="ORF">J2W94_002400</name>
</gene>
<sequence length="153" mass="16919">MNRITFYTVFILAIATPTRVFAQISVQPGKWELTSTFKGLPFGDGGERTHTVCLTQTALQTIPEKALIEASPPPSDGADRHPSPRCDYLQVRRDGAKSSWSTSCSEPKATGSGNATVHSPQRVELHEELEVKMGFKSRQIRHDIRARRVGDCP</sequence>
<keyword evidence="4" id="KW-1185">Reference proteome</keyword>
<keyword evidence="2" id="KW-0732">Signal</keyword>
<dbReference type="InterPro" id="IPR022061">
    <property type="entry name" value="DUF3617"/>
</dbReference>
<dbReference type="Proteomes" id="UP001254759">
    <property type="component" value="Unassembled WGS sequence"/>
</dbReference>
<dbReference type="Pfam" id="PF12276">
    <property type="entry name" value="DUF3617"/>
    <property type="match status" value="1"/>
</dbReference>
<feature type="chain" id="PRO_5046314464" description="DUF3617 family protein" evidence="2">
    <location>
        <begin position="23"/>
        <end position="153"/>
    </location>
</feature>
<dbReference type="EMBL" id="JAVDTT010000002">
    <property type="protein sequence ID" value="MDR6842115.1"/>
    <property type="molecule type" value="Genomic_DNA"/>
</dbReference>
<evidence type="ECO:0008006" key="5">
    <source>
        <dbReference type="Google" id="ProtNLM"/>
    </source>
</evidence>
<proteinExistence type="predicted"/>
<reference evidence="3 4" key="1">
    <citation type="submission" date="2023-07" db="EMBL/GenBank/DDBJ databases">
        <title>Sorghum-associated microbial communities from plants grown in Nebraska, USA.</title>
        <authorList>
            <person name="Schachtman D."/>
        </authorList>
    </citation>
    <scope>NUCLEOTIDE SEQUENCE [LARGE SCALE GENOMIC DNA]</scope>
    <source>
        <strain evidence="3 4">BE107</strain>
    </source>
</reference>
<evidence type="ECO:0000256" key="1">
    <source>
        <dbReference type="SAM" id="MobiDB-lite"/>
    </source>
</evidence>
<evidence type="ECO:0000256" key="2">
    <source>
        <dbReference type="SAM" id="SignalP"/>
    </source>
</evidence>
<accession>A0ABU1RUX6</accession>